<name>A0AAW7M7X1_9MICO</name>
<comment type="caution">
    <text evidence="2">The sequence shown here is derived from an EMBL/GenBank/DDBJ whole genome shotgun (WGS) entry which is preliminary data.</text>
</comment>
<dbReference type="PANTHER" id="PTHR46211">
    <property type="entry name" value="GLYCEROPHOSPHORYL DIESTER PHOSPHODIESTERASE"/>
    <property type="match status" value="1"/>
</dbReference>
<dbReference type="EMBL" id="JAUHPX010000002">
    <property type="protein sequence ID" value="MDN4487355.1"/>
    <property type="molecule type" value="Genomic_DNA"/>
</dbReference>
<protein>
    <submittedName>
        <fullName evidence="2">Glycerophosphodiester phosphodiesterase family protein</fullName>
    </submittedName>
</protein>
<organism evidence="2 3">
    <name type="scientific">Demequina lignilytica</name>
    <dbReference type="NCBI Taxonomy" id="3051663"/>
    <lineage>
        <taxon>Bacteria</taxon>
        <taxon>Bacillati</taxon>
        <taxon>Actinomycetota</taxon>
        <taxon>Actinomycetes</taxon>
        <taxon>Micrococcales</taxon>
        <taxon>Demequinaceae</taxon>
        <taxon>Demequina</taxon>
    </lineage>
</organism>
<dbReference type="Pfam" id="PF03009">
    <property type="entry name" value="GDPD"/>
    <property type="match status" value="1"/>
</dbReference>
<dbReference type="GO" id="GO:0008081">
    <property type="term" value="F:phosphoric diester hydrolase activity"/>
    <property type="evidence" value="ECO:0007669"/>
    <property type="project" value="InterPro"/>
</dbReference>
<gene>
    <name evidence="2" type="ORF">QQX10_04140</name>
</gene>
<dbReference type="PANTHER" id="PTHR46211:SF1">
    <property type="entry name" value="GLYCEROPHOSPHODIESTER PHOSPHODIESTERASE, CYTOPLASMIC"/>
    <property type="match status" value="1"/>
</dbReference>
<sequence length="238" mass="25225">MTQVWAHRGARLEAPENTLAAFAAAIDAGADGIELDVRRTADGVLVIHHDPRVALADGSVRALRDVTAADLAAVRLGDGERIPTLAEAYAMLAPTALTLNVELKRRALPDRGLEEQALAAMHASGMADRVVHSSFDHGALRRIRRLDAGARIAPLYQWPRAHPWQLATRLGAEAVHAYAPRLASPGILAGLAASGIGVRAWTVNDPHEQRELIAAGIDALITDDPRGAVALRDSLAGS</sequence>
<evidence type="ECO:0000313" key="2">
    <source>
        <dbReference type="EMBL" id="MDN4487355.1"/>
    </source>
</evidence>
<proteinExistence type="predicted"/>
<accession>A0AAW7M7X1</accession>
<dbReference type="AlphaFoldDB" id="A0AAW7M7X1"/>
<dbReference type="PROSITE" id="PS51704">
    <property type="entry name" value="GP_PDE"/>
    <property type="match status" value="1"/>
</dbReference>
<evidence type="ECO:0000259" key="1">
    <source>
        <dbReference type="PROSITE" id="PS51704"/>
    </source>
</evidence>
<dbReference type="RefSeq" id="WP_301118421.1">
    <property type="nucleotide sequence ID" value="NZ_JAUHPX010000002.1"/>
</dbReference>
<keyword evidence="3" id="KW-1185">Reference proteome</keyword>
<dbReference type="Gene3D" id="3.20.20.190">
    <property type="entry name" value="Phosphatidylinositol (PI) phosphodiesterase"/>
    <property type="match status" value="1"/>
</dbReference>
<dbReference type="InterPro" id="IPR030395">
    <property type="entry name" value="GP_PDE_dom"/>
</dbReference>
<dbReference type="InterPro" id="IPR017946">
    <property type="entry name" value="PLC-like_Pdiesterase_TIM-brl"/>
</dbReference>
<evidence type="ECO:0000313" key="3">
    <source>
        <dbReference type="Proteomes" id="UP001172737"/>
    </source>
</evidence>
<feature type="domain" description="GP-PDE" evidence="1">
    <location>
        <begin position="2"/>
        <end position="232"/>
    </location>
</feature>
<dbReference type="Proteomes" id="UP001172737">
    <property type="component" value="Unassembled WGS sequence"/>
</dbReference>
<reference evidence="2" key="1">
    <citation type="submission" date="2023-06" db="EMBL/GenBank/DDBJ databases">
        <title>Sysu t00039.</title>
        <authorList>
            <person name="Gao L."/>
            <person name="Fang B.-Z."/>
            <person name="Li W.-J."/>
        </authorList>
    </citation>
    <scope>NUCLEOTIDE SEQUENCE</scope>
    <source>
        <strain evidence="2">SYSU T00039</strain>
    </source>
</reference>
<dbReference type="GO" id="GO:0006629">
    <property type="term" value="P:lipid metabolic process"/>
    <property type="evidence" value="ECO:0007669"/>
    <property type="project" value="InterPro"/>
</dbReference>
<dbReference type="SUPFAM" id="SSF51695">
    <property type="entry name" value="PLC-like phosphodiesterases"/>
    <property type="match status" value="1"/>
</dbReference>